<evidence type="ECO:0000313" key="1">
    <source>
        <dbReference type="EMBL" id="KTC95619.1"/>
    </source>
</evidence>
<accession>A0A0W0TJ76</accession>
<dbReference type="STRING" id="448.Lery_2178"/>
<evidence type="ECO:0000313" key="2">
    <source>
        <dbReference type="Proteomes" id="UP000054773"/>
    </source>
</evidence>
<reference evidence="1 2" key="1">
    <citation type="submission" date="2015-11" db="EMBL/GenBank/DDBJ databases">
        <title>Genomic analysis of 38 Legionella species identifies large and diverse effector repertoires.</title>
        <authorList>
            <person name="Burstein D."/>
            <person name="Amaro F."/>
            <person name="Zusman T."/>
            <person name="Lifshitz Z."/>
            <person name="Cohen O."/>
            <person name="Gilbert J.A."/>
            <person name="Pupko T."/>
            <person name="Shuman H.A."/>
            <person name="Segal G."/>
        </authorList>
    </citation>
    <scope>NUCLEOTIDE SEQUENCE [LARGE SCALE GENOMIC DNA]</scope>
    <source>
        <strain evidence="1 2">SE-32A-C8</strain>
    </source>
</reference>
<proteinExistence type="predicted"/>
<protein>
    <submittedName>
        <fullName evidence="1">Uncharacterized protein</fullName>
    </submittedName>
</protein>
<dbReference type="AlphaFoldDB" id="A0A0W0TJ76"/>
<dbReference type="PATRIC" id="fig|448.7.peg.2287"/>
<keyword evidence="2" id="KW-1185">Reference proteome</keyword>
<sequence length="272" mass="30781">MKKLSFAVKANMNKPPRVHVQSADKKTTYGSFQANNCDEFDGWDKLSPEETIELKHYMNNMSAIEHYFSTKALSEQKDFRIRLPGSFIDAVDGICNLCFEEHINLNVYDAMISAAIGQLKIKTASLPDDKKQHALTLLNQLGLSENVKTDVSLKIQAVFSELLSIHNKSEKLHQKARMLFSKDKSIAPKTIEEIAKGELSTSKWLVACAVEILLEEKPDMVQKVLADDDILFLWANPLLKNHRPIKEMLDKLESLNNSETLSNKLNSMINFS</sequence>
<organism evidence="1 2">
    <name type="scientific">Legionella erythra</name>
    <dbReference type="NCBI Taxonomy" id="448"/>
    <lineage>
        <taxon>Bacteria</taxon>
        <taxon>Pseudomonadati</taxon>
        <taxon>Pseudomonadota</taxon>
        <taxon>Gammaproteobacteria</taxon>
        <taxon>Legionellales</taxon>
        <taxon>Legionellaceae</taxon>
        <taxon>Legionella</taxon>
    </lineage>
</organism>
<name>A0A0W0TJ76_LEGER</name>
<dbReference type="EMBL" id="LNYA01000033">
    <property type="protein sequence ID" value="KTC95619.1"/>
    <property type="molecule type" value="Genomic_DNA"/>
</dbReference>
<dbReference type="RefSeq" id="WP_058527312.1">
    <property type="nucleotide sequence ID" value="NZ_CAAAHY010000011.1"/>
</dbReference>
<gene>
    <name evidence="1" type="ORF">Lery_2178</name>
</gene>
<dbReference type="Proteomes" id="UP000054773">
    <property type="component" value="Unassembled WGS sequence"/>
</dbReference>
<comment type="caution">
    <text evidence="1">The sequence shown here is derived from an EMBL/GenBank/DDBJ whole genome shotgun (WGS) entry which is preliminary data.</text>
</comment>